<protein>
    <submittedName>
        <fullName evidence="2">DUF3575 domain-containing protein</fullName>
    </submittedName>
</protein>
<feature type="signal peptide" evidence="1">
    <location>
        <begin position="1"/>
        <end position="28"/>
    </location>
</feature>
<dbReference type="Proteomes" id="UP000438914">
    <property type="component" value="Unassembled WGS sequence"/>
</dbReference>
<gene>
    <name evidence="2" type="ORF">FYJ73_04675</name>
</gene>
<proteinExistence type="predicted"/>
<reference evidence="2 3" key="1">
    <citation type="submission" date="2019-08" db="EMBL/GenBank/DDBJ databases">
        <title>In-depth cultivation of the pig gut microbiome towards novel bacterial diversity and tailored functional studies.</title>
        <authorList>
            <person name="Wylensek D."/>
            <person name="Hitch T.C.A."/>
            <person name="Clavel T."/>
        </authorList>
    </citation>
    <scope>NUCLEOTIDE SEQUENCE [LARGE SCALE GENOMIC DNA]</scope>
    <source>
        <strain evidence="2 3">LKV-178-WT-2A</strain>
    </source>
</reference>
<dbReference type="SUPFAM" id="SSF103515">
    <property type="entry name" value="Autotransporter"/>
    <property type="match status" value="1"/>
</dbReference>
<dbReference type="RefSeq" id="WP_154533551.1">
    <property type="nucleotide sequence ID" value="NZ_VUNG01000007.1"/>
</dbReference>
<dbReference type="EMBL" id="VUNG01000007">
    <property type="protein sequence ID" value="MST83967.1"/>
    <property type="molecule type" value="Genomic_DNA"/>
</dbReference>
<keyword evidence="1" id="KW-0732">Signal</keyword>
<comment type="caution">
    <text evidence="2">The sequence shown here is derived from an EMBL/GenBank/DDBJ whole genome shotgun (WGS) entry which is preliminary data.</text>
</comment>
<name>A0A7K0KDF9_9BACT</name>
<dbReference type="InterPro" id="IPR036709">
    <property type="entry name" value="Autotransporte_beta_dom_sf"/>
</dbReference>
<evidence type="ECO:0000256" key="1">
    <source>
        <dbReference type="SAM" id="SignalP"/>
    </source>
</evidence>
<feature type="chain" id="PRO_5029767795" evidence="1">
    <location>
        <begin position="29"/>
        <end position="201"/>
    </location>
</feature>
<sequence>MNTSSLTLKTRRLLALLTLLTLAVHTHAQRVAVKSNLVYDVTTTFNLGVELSLAPKWTLDVSGNYNPWTFSDNKKWKHWFVQPEARYWFCNKMMGSFVGFHAIGGQYNIGGLNANFSFLGIDFSELKHHRFEGWAVGAGIAYGYAWPLSRHWNMEAEIGIGYAFSRHDKFECEKCGEKVETNTPHHYVGPTKAALNLVYVF</sequence>
<dbReference type="Pfam" id="PF12099">
    <property type="entry name" value="DUF3575"/>
    <property type="match status" value="1"/>
</dbReference>
<keyword evidence="3" id="KW-1185">Reference proteome</keyword>
<organism evidence="2 3">
    <name type="scientific">Hallella mizrahii</name>
    <dbReference type="NCBI Taxonomy" id="2606637"/>
    <lineage>
        <taxon>Bacteria</taxon>
        <taxon>Pseudomonadati</taxon>
        <taxon>Bacteroidota</taxon>
        <taxon>Bacteroidia</taxon>
        <taxon>Bacteroidales</taxon>
        <taxon>Prevotellaceae</taxon>
        <taxon>Hallella</taxon>
    </lineage>
</organism>
<dbReference type="AlphaFoldDB" id="A0A7K0KDF9"/>
<accession>A0A7K0KDF9</accession>
<evidence type="ECO:0000313" key="2">
    <source>
        <dbReference type="EMBL" id="MST83967.1"/>
    </source>
</evidence>
<evidence type="ECO:0000313" key="3">
    <source>
        <dbReference type="Proteomes" id="UP000438914"/>
    </source>
</evidence>
<dbReference type="InterPro" id="IPR021958">
    <property type="entry name" value="DUF3575"/>
</dbReference>